<keyword evidence="3" id="KW-1185">Reference proteome</keyword>
<evidence type="ECO:0000313" key="2">
    <source>
        <dbReference type="EMBL" id="KOC70595.1"/>
    </source>
</evidence>
<protein>
    <submittedName>
        <fullName evidence="2">Uncharacterized protein</fullName>
    </submittedName>
</protein>
<feature type="region of interest" description="Disordered" evidence="1">
    <location>
        <begin position="102"/>
        <end position="170"/>
    </location>
</feature>
<organism evidence="2 3">
    <name type="scientific">Habropoda laboriosa</name>
    <dbReference type="NCBI Taxonomy" id="597456"/>
    <lineage>
        <taxon>Eukaryota</taxon>
        <taxon>Metazoa</taxon>
        <taxon>Ecdysozoa</taxon>
        <taxon>Arthropoda</taxon>
        <taxon>Hexapoda</taxon>
        <taxon>Insecta</taxon>
        <taxon>Pterygota</taxon>
        <taxon>Neoptera</taxon>
        <taxon>Endopterygota</taxon>
        <taxon>Hymenoptera</taxon>
        <taxon>Apocrita</taxon>
        <taxon>Aculeata</taxon>
        <taxon>Apoidea</taxon>
        <taxon>Anthophila</taxon>
        <taxon>Apidae</taxon>
        <taxon>Habropoda</taxon>
    </lineage>
</organism>
<feature type="compositionally biased region" description="Basic and acidic residues" evidence="1">
    <location>
        <begin position="111"/>
        <end position="133"/>
    </location>
</feature>
<feature type="region of interest" description="Disordered" evidence="1">
    <location>
        <begin position="55"/>
        <end position="89"/>
    </location>
</feature>
<dbReference type="EMBL" id="KQ414584">
    <property type="protein sequence ID" value="KOC70595.1"/>
    <property type="molecule type" value="Genomic_DNA"/>
</dbReference>
<evidence type="ECO:0000313" key="3">
    <source>
        <dbReference type="Proteomes" id="UP000053825"/>
    </source>
</evidence>
<proteinExistence type="predicted"/>
<dbReference type="AlphaFoldDB" id="A0A0L7RIA4"/>
<feature type="compositionally biased region" description="Basic and acidic residues" evidence="1">
    <location>
        <begin position="149"/>
        <end position="170"/>
    </location>
</feature>
<feature type="region of interest" description="Disordered" evidence="1">
    <location>
        <begin position="306"/>
        <end position="364"/>
    </location>
</feature>
<feature type="compositionally biased region" description="Basic and acidic residues" evidence="1">
    <location>
        <begin position="62"/>
        <end position="71"/>
    </location>
</feature>
<accession>A0A0L7RIA4</accession>
<dbReference type="Proteomes" id="UP000053825">
    <property type="component" value="Unassembled WGS sequence"/>
</dbReference>
<reference evidence="2 3" key="1">
    <citation type="submission" date="2015-07" db="EMBL/GenBank/DDBJ databases">
        <title>The genome of Habropoda laboriosa.</title>
        <authorList>
            <person name="Pan H."/>
            <person name="Kapheim K."/>
        </authorList>
    </citation>
    <scope>NUCLEOTIDE SEQUENCE [LARGE SCALE GENOMIC DNA]</scope>
    <source>
        <strain evidence="2">0110345459</strain>
    </source>
</reference>
<name>A0A0L7RIA4_9HYME</name>
<feature type="compositionally biased region" description="Basic and acidic residues" evidence="1">
    <location>
        <begin position="80"/>
        <end position="89"/>
    </location>
</feature>
<sequence length="364" mass="42232">MEDSTVPRFHPDILKMIQEIKGYSLYTSLTNETKRSPVSQERPTCQRWILIKREEEEEEEERLYREAEHQRRYQPRVSRARREDNKTKGEVCSRECLLHGGRVPFAPQHRGRNDTNEMIKRDKQPSSRERREEDSPEQQQATPTVIHAVTEKERIEEKGEETKRSAWDTEASDREQKLFTRCFVHLPKAGQVSRSKEYWNCYAQSASISRSSGVVALLRIVKLWNIDAWGIVVYRNWKALELQRGEIGKPWNCSAAKLKSLGIATHRNREALELQRGENFKALELQRSGIEISRNCKKRGNCQVPELKSSGISTQENRRASNSQSSGIAPPQDPEALELRRFGKPRSYHRSIVQGPLDRQRSDA</sequence>
<evidence type="ECO:0000256" key="1">
    <source>
        <dbReference type="SAM" id="MobiDB-lite"/>
    </source>
</evidence>
<gene>
    <name evidence="2" type="ORF">WH47_03611</name>
</gene>
<feature type="compositionally biased region" description="Polar residues" evidence="1">
    <location>
        <begin position="310"/>
        <end position="327"/>
    </location>
</feature>